<feature type="region of interest" description="Disordered" evidence="1">
    <location>
        <begin position="57"/>
        <end position="84"/>
    </location>
</feature>
<keyword evidence="3" id="KW-0732">Signal</keyword>
<protein>
    <submittedName>
        <fullName evidence="4">Uncharacterized protein</fullName>
    </submittedName>
</protein>
<evidence type="ECO:0000256" key="2">
    <source>
        <dbReference type="SAM" id="Phobius"/>
    </source>
</evidence>
<evidence type="ECO:0000313" key="5">
    <source>
        <dbReference type="Proteomes" id="UP000228535"/>
    </source>
</evidence>
<organism evidence="4 5">
    <name type="scientific">Hymenobacter chitinivorans DSM 11115</name>
    <dbReference type="NCBI Taxonomy" id="1121954"/>
    <lineage>
        <taxon>Bacteria</taxon>
        <taxon>Pseudomonadati</taxon>
        <taxon>Bacteroidota</taxon>
        <taxon>Cytophagia</taxon>
        <taxon>Cytophagales</taxon>
        <taxon>Hymenobacteraceae</taxon>
        <taxon>Hymenobacter</taxon>
    </lineage>
</organism>
<keyword evidence="2" id="KW-0472">Membrane</keyword>
<feature type="chain" id="PRO_5014812349" evidence="3">
    <location>
        <begin position="22"/>
        <end position="242"/>
    </location>
</feature>
<comment type="caution">
    <text evidence="4">The sequence shown here is derived from an EMBL/GenBank/DDBJ whole genome shotgun (WGS) entry which is preliminary data.</text>
</comment>
<feature type="transmembrane region" description="Helical" evidence="2">
    <location>
        <begin position="115"/>
        <end position="134"/>
    </location>
</feature>
<reference evidence="4 5" key="1">
    <citation type="submission" date="2017-11" db="EMBL/GenBank/DDBJ databases">
        <title>Genomic Encyclopedia of Archaeal and Bacterial Type Strains, Phase II (KMG-II): From Individual Species to Whole Genera.</title>
        <authorList>
            <person name="Goeker M."/>
        </authorList>
    </citation>
    <scope>NUCLEOTIDE SEQUENCE [LARGE SCALE GENOMIC DNA]</scope>
    <source>
        <strain evidence="4 5">DSM 11115</strain>
    </source>
</reference>
<gene>
    <name evidence="4" type="ORF">CLV45_4652</name>
</gene>
<keyword evidence="2" id="KW-0812">Transmembrane</keyword>
<keyword evidence="5" id="KW-1185">Reference proteome</keyword>
<proteinExistence type="predicted"/>
<feature type="transmembrane region" description="Helical" evidence="2">
    <location>
        <begin position="206"/>
        <end position="239"/>
    </location>
</feature>
<accession>A0A2M9AQI1</accession>
<dbReference type="Proteomes" id="UP000228535">
    <property type="component" value="Unassembled WGS sequence"/>
</dbReference>
<dbReference type="EMBL" id="PGFA01000005">
    <property type="protein sequence ID" value="PJJ47961.1"/>
    <property type="molecule type" value="Genomic_DNA"/>
</dbReference>
<keyword evidence="2" id="KW-1133">Transmembrane helix</keyword>
<feature type="transmembrane region" description="Helical" evidence="2">
    <location>
        <begin position="146"/>
        <end position="168"/>
    </location>
</feature>
<evidence type="ECO:0000256" key="3">
    <source>
        <dbReference type="SAM" id="SignalP"/>
    </source>
</evidence>
<dbReference type="AlphaFoldDB" id="A0A2M9AQI1"/>
<sequence length="242" mass="25102">MKFFLLSILFSCLLLAGCHSARLATLPTVREYGPAEVQPSSRVSSLSADRALPPLTATVAAPTPSVEHPTRQLPSKPTYTVPASPSPVVVAPDTALTRATGPAPGAGADPFTTRINMLGGAVGAAGVGIMLYAFSDASRERNPSGWGSLFEAFMGFVALAVGVSLLFFQGKNGRGRLRREARRAARHPQAPDAATESNGSRGLRRWGIVLGLVGVVLGLLGALQGGLLFFIVGAVLLLAGLF</sequence>
<feature type="signal peptide" evidence="3">
    <location>
        <begin position="1"/>
        <end position="21"/>
    </location>
</feature>
<dbReference type="PROSITE" id="PS51257">
    <property type="entry name" value="PROKAR_LIPOPROTEIN"/>
    <property type="match status" value="1"/>
</dbReference>
<evidence type="ECO:0000256" key="1">
    <source>
        <dbReference type="SAM" id="MobiDB-lite"/>
    </source>
</evidence>
<name>A0A2M9AQI1_9BACT</name>
<evidence type="ECO:0000313" key="4">
    <source>
        <dbReference type="EMBL" id="PJJ47961.1"/>
    </source>
</evidence>